<organism evidence="1 2">
    <name type="scientific">Amphibacillus marinus</name>
    <dbReference type="NCBI Taxonomy" id="872970"/>
    <lineage>
        <taxon>Bacteria</taxon>
        <taxon>Bacillati</taxon>
        <taxon>Bacillota</taxon>
        <taxon>Bacilli</taxon>
        <taxon>Bacillales</taxon>
        <taxon>Bacillaceae</taxon>
        <taxon>Amphibacillus</taxon>
    </lineage>
</organism>
<keyword evidence="2" id="KW-1185">Reference proteome</keyword>
<protein>
    <recommendedName>
        <fullName evidence="3">Lipoprotein</fullName>
    </recommendedName>
</protein>
<dbReference type="EMBL" id="FODJ01000013">
    <property type="protein sequence ID" value="SEO79630.1"/>
    <property type="molecule type" value="Genomic_DNA"/>
</dbReference>
<reference evidence="1 2" key="1">
    <citation type="submission" date="2016-10" db="EMBL/GenBank/DDBJ databases">
        <authorList>
            <person name="de Groot N.N."/>
        </authorList>
    </citation>
    <scope>NUCLEOTIDE SEQUENCE [LARGE SCALE GENOMIC DNA]</scope>
    <source>
        <strain evidence="1 2">CGMCC 1.10434</strain>
    </source>
</reference>
<accession>A0A1H8SLG2</accession>
<dbReference type="PROSITE" id="PS51257">
    <property type="entry name" value="PROKAR_LIPOPROTEIN"/>
    <property type="match status" value="1"/>
</dbReference>
<dbReference type="OrthoDB" id="2970637at2"/>
<gene>
    <name evidence="1" type="ORF">SAMN04488134_11334</name>
</gene>
<proteinExistence type="predicted"/>
<sequence length="180" mass="20625">MRGSNNKFMLLLIIIFPLIISCSDSYTLTMDSPPEFELKIARAGDNPDQSELQSKDGLIIETTFWNEEPEVFTQDDLLNLVFSLSSVEAEPYEVKINKYWLQFDFANAADQPNKGFGIANYEDGSRSWWELEIDSKGVVEYSAPDHEPGLNRAVIIFQWIDENSMVLGQQFVRFNLNVIE</sequence>
<evidence type="ECO:0000313" key="1">
    <source>
        <dbReference type="EMBL" id="SEO79630.1"/>
    </source>
</evidence>
<evidence type="ECO:0008006" key="3">
    <source>
        <dbReference type="Google" id="ProtNLM"/>
    </source>
</evidence>
<evidence type="ECO:0000313" key="2">
    <source>
        <dbReference type="Proteomes" id="UP000199300"/>
    </source>
</evidence>
<dbReference type="AlphaFoldDB" id="A0A1H8SLG2"/>
<dbReference type="Proteomes" id="UP000199300">
    <property type="component" value="Unassembled WGS sequence"/>
</dbReference>
<dbReference type="STRING" id="872970.SAMN04488134_11334"/>
<dbReference type="RefSeq" id="WP_091499857.1">
    <property type="nucleotide sequence ID" value="NZ_FODJ01000013.1"/>
</dbReference>
<name>A0A1H8SLG2_9BACI</name>